<protein>
    <submittedName>
        <fullName evidence="2">GNAT family N-acetyltransferase</fullName>
    </submittedName>
</protein>
<evidence type="ECO:0000259" key="1">
    <source>
        <dbReference type="PROSITE" id="PS51186"/>
    </source>
</evidence>
<proteinExistence type="predicted"/>
<gene>
    <name evidence="2" type="ORF">MN202_11525</name>
</gene>
<dbReference type="InterPro" id="IPR016181">
    <property type="entry name" value="Acyl_CoA_acyltransferase"/>
</dbReference>
<dbReference type="SUPFAM" id="SSF55729">
    <property type="entry name" value="Acyl-CoA N-acyltransferases (Nat)"/>
    <property type="match status" value="1"/>
</dbReference>
<dbReference type="EMBL" id="JALAAR010000009">
    <property type="protein sequence ID" value="MEH8017868.1"/>
    <property type="molecule type" value="Genomic_DNA"/>
</dbReference>
<evidence type="ECO:0000313" key="3">
    <source>
        <dbReference type="Proteomes" id="UP001375382"/>
    </source>
</evidence>
<dbReference type="PROSITE" id="PS51186">
    <property type="entry name" value="GNAT"/>
    <property type="match status" value="1"/>
</dbReference>
<keyword evidence="3" id="KW-1185">Reference proteome</keyword>
<dbReference type="Gene3D" id="3.40.630.30">
    <property type="match status" value="1"/>
</dbReference>
<accession>A0ABU8C7G6</accession>
<dbReference type="CDD" id="cd04301">
    <property type="entry name" value="NAT_SF"/>
    <property type="match status" value="1"/>
</dbReference>
<dbReference type="RefSeq" id="WP_335736277.1">
    <property type="nucleotide sequence ID" value="NZ_JALAAR010000009.1"/>
</dbReference>
<dbReference type="Pfam" id="PF13673">
    <property type="entry name" value="Acetyltransf_10"/>
    <property type="match status" value="1"/>
</dbReference>
<evidence type="ECO:0000313" key="2">
    <source>
        <dbReference type="EMBL" id="MEH8017868.1"/>
    </source>
</evidence>
<reference evidence="2 3" key="1">
    <citation type="journal article" date="2023" name="Ecotoxicol. Environ. Saf.">
        <title>Mercury remediation potential of mercury-resistant strain Rheinheimera metallidurans sp. nov. isolated from a municipal waste dumping site.</title>
        <authorList>
            <person name="Yadav V."/>
            <person name="Manjhi A."/>
            <person name="Vadakedath N."/>
        </authorList>
    </citation>
    <scope>NUCLEOTIDE SEQUENCE [LARGE SCALE GENOMIC DNA]</scope>
    <source>
        <strain evidence="2 3">E-49</strain>
    </source>
</reference>
<comment type="caution">
    <text evidence="2">The sequence shown here is derived from an EMBL/GenBank/DDBJ whole genome shotgun (WGS) entry which is preliminary data.</text>
</comment>
<dbReference type="Proteomes" id="UP001375382">
    <property type="component" value="Unassembled WGS sequence"/>
</dbReference>
<feature type="domain" description="N-acetyltransferase" evidence="1">
    <location>
        <begin position="15"/>
        <end position="159"/>
    </location>
</feature>
<dbReference type="InterPro" id="IPR000182">
    <property type="entry name" value="GNAT_dom"/>
</dbReference>
<organism evidence="2 3">
    <name type="scientific">Rheinheimera muenzenbergensis</name>
    <dbReference type="NCBI Taxonomy" id="1193628"/>
    <lineage>
        <taxon>Bacteria</taxon>
        <taxon>Pseudomonadati</taxon>
        <taxon>Pseudomonadota</taxon>
        <taxon>Gammaproteobacteria</taxon>
        <taxon>Chromatiales</taxon>
        <taxon>Chromatiaceae</taxon>
        <taxon>Rheinheimera</taxon>
    </lineage>
</organism>
<sequence length="172" mass="19337">MAIQRPTQLVQASISEMRQLQSWFNNAGQQHSWGGDNFTYPCTEQLFLSLLNRPATDSYSLIDADTANLVGFGQICDRFGCHHLARLIIAPGCRGQGLAKTLLCELFIKARQQPSRPFSLYVHRHNQIAVELYRKMGFAVTEPPEAENARLFFMTLNADQAAVLANNYLSQC</sequence>
<name>A0ABU8C7G6_9GAMM</name>